<dbReference type="Proteomes" id="UP000321157">
    <property type="component" value="Unassembled WGS sequence"/>
</dbReference>
<sequence length="318" mass="34039">MNVNGRLVEAAVVRVLFTVTLTVAIFDETTGTELCRFPVIVRFDDEFVLCVPEPLGRENILCRITAIDCTPTLNVLLGDMIELEVTICKEIQVEAEVKLEVLAKFCQPRPIIPLPPERGFECPPFNFPPQCPDLFPVPNCDCQAVVNTLVTGATVDILGVPEVGTVQLIADICPNCNPGASTFSFTFFDTTPLPTTTPVPVPEPDIPGDQSFTLRPVSISPPTCLVQDIAGIVGALTATVTGTAVRTFTATGLQEQVSYTLTLVENPVPGLPDAFILTLTDTSGVTIFSATVALVPDAELTIQDCVTFPDVLNPPTIP</sequence>
<proteinExistence type="predicted"/>
<organism evidence="1 2">
    <name type="scientific">Aneurinibacillus danicus</name>
    <dbReference type="NCBI Taxonomy" id="267746"/>
    <lineage>
        <taxon>Bacteria</taxon>
        <taxon>Bacillati</taxon>
        <taxon>Bacillota</taxon>
        <taxon>Bacilli</taxon>
        <taxon>Bacillales</taxon>
        <taxon>Paenibacillaceae</taxon>
        <taxon>Aneurinibacillus group</taxon>
        <taxon>Aneurinibacillus</taxon>
    </lineage>
</organism>
<comment type="caution">
    <text evidence="1">The sequence shown here is derived from an EMBL/GenBank/DDBJ whole genome shotgun (WGS) entry which is preliminary data.</text>
</comment>
<keyword evidence="2" id="KW-1185">Reference proteome</keyword>
<reference evidence="1 2" key="1">
    <citation type="submission" date="2019-07" db="EMBL/GenBank/DDBJ databases">
        <title>Whole genome shotgun sequence of Aneurinibacillus danicus NBRC 102444.</title>
        <authorList>
            <person name="Hosoyama A."/>
            <person name="Uohara A."/>
            <person name="Ohji S."/>
            <person name="Ichikawa N."/>
        </authorList>
    </citation>
    <scope>NUCLEOTIDE SEQUENCE [LARGE SCALE GENOMIC DNA]</scope>
    <source>
        <strain evidence="1 2">NBRC 102444</strain>
    </source>
</reference>
<dbReference type="EMBL" id="BJXX01000219">
    <property type="protein sequence ID" value="GEN36715.1"/>
    <property type="molecule type" value="Genomic_DNA"/>
</dbReference>
<name>A0A511VCX4_9BACL</name>
<protein>
    <recommendedName>
        <fullName evidence="3">DUF3794 domain-containing protein</fullName>
    </recommendedName>
</protein>
<gene>
    <name evidence="1" type="ORF">ADA01nite_41750</name>
</gene>
<dbReference type="AlphaFoldDB" id="A0A511VCX4"/>
<evidence type="ECO:0000313" key="1">
    <source>
        <dbReference type="EMBL" id="GEN36715.1"/>
    </source>
</evidence>
<accession>A0A511VCX4</accession>
<evidence type="ECO:0008006" key="3">
    <source>
        <dbReference type="Google" id="ProtNLM"/>
    </source>
</evidence>
<evidence type="ECO:0000313" key="2">
    <source>
        <dbReference type="Proteomes" id="UP000321157"/>
    </source>
</evidence>